<keyword evidence="4" id="KW-1185">Reference proteome</keyword>
<proteinExistence type="predicted"/>
<dbReference type="OrthoDB" id="7602998at2759"/>
<feature type="compositionally biased region" description="Polar residues" evidence="1">
    <location>
        <begin position="140"/>
        <end position="153"/>
    </location>
</feature>
<evidence type="ECO:0000313" key="4">
    <source>
        <dbReference type="Proteomes" id="UP000008237"/>
    </source>
</evidence>
<dbReference type="PhylomeDB" id="E2C4R1"/>
<gene>
    <name evidence="3" type="ORF">EAI_04218</name>
</gene>
<feature type="region of interest" description="Disordered" evidence="1">
    <location>
        <begin position="72"/>
        <end position="97"/>
    </location>
</feature>
<feature type="region of interest" description="Disordered" evidence="1">
    <location>
        <begin position="135"/>
        <end position="277"/>
    </location>
</feature>
<dbReference type="KEGG" id="hst:105189987"/>
<feature type="signal peptide" evidence="2">
    <location>
        <begin position="1"/>
        <end position="16"/>
    </location>
</feature>
<evidence type="ECO:0008006" key="5">
    <source>
        <dbReference type="Google" id="ProtNLM"/>
    </source>
</evidence>
<evidence type="ECO:0000256" key="2">
    <source>
        <dbReference type="SAM" id="SignalP"/>
    </source>
</evidence>
<evidence type="ECO:0000313" key="3">
    <source>
        <dbReference type="EMBL" id="EFN77069.1"/>
    </source>
</evidence>
<dbReference type="InParanoid" id="E2C4R1"/>
<dbReference type="EMBL" id="GL452568">
    <property type="protein sequence ID" value="EFN77069.1"/>
    <property type="molecule type" value="Genomic_DNA"/>
</dbReference>
<dbReference type="Proteomes" id="UP000008237">
    <property type="component" value="Unassembled WGS sequence"/>
</dbReference>
<reference evidence="3 4" key="1">
    <citation type="journal article" date="2010" name="Science">
        <title>Genomic comparison of the ants Camponotus floridanus and Harpegnathos saltator.</title>
        <authorList>
            <person name="Bonasio R."/>
            <person name="Zhang G."/>
            <person name="Ye C."/>
            <person name="Mutti N.S."/>
            <person name="Fang X."/>
            <person name="Qin N."/>
            <person name="Donahue G."/>
            <person name="Yang P."/>
            <person name="Li Q."/>
            <person name="Li C."/>
            <person name="Zhang P."/>
            <person name="Huang Z."/>
            <person name="Berger S.L."/>
            <person name="Reinberg D."/>
            <person name="Wang J."/>
            <person name="Liebig J."/>
        </authorList>
    </citation>
    <scope>NUCLEOTIDE SEQUENCE [LARGE SCALE GENOMIC DNA]</scope>
    <source>
        <strain evidence="3 4">R22 G/1</strain>
    </source>
</reference>
<keyword evidence="2" id="KW-0732">Signal</keyword>
<sequence>MLLNAVVLCCIVVVSAESPLNGYSLSGDNNGYDYSTVDYSNAAANNGYFGSKDSYLNAASFYHDRDTGHKLSNHIGGHSPINGDSQANTGSDLGSSYSKYSASDHGADYSGYSKTYDSTDGDSYSLSNHAAPTAFRGHSGSHNNAEPSFNAYSGGSVHKEPDFGQYAAASGSSSQRLPSYPGYRPIVLDNYPDGTAESDVRAQGYHGSSGAPSYSESDHVYPPYSPAGPASEYPFGKQKDSLYGSLKGGNKYNDIHSVPGETRYTRGNAGHSSHNHGVSSPYLSGSGPSGHLSKTHGSGVYYSAGKPYKYGYKYSSRYAPNSGVSYLSRERDSHYAPYGKGSGKVIVIKDSRPSYASVYADEPLYMGGYRSKSGTFINAAGYSANFDGYGAGGGSYDDGPVVPRRYRPLLMQKTIYP</sequence>
<feature type="compositionally biased region" description="Polar residues" evidence="1">
    <location>
        <begin position="82"/>
        <end position="97"/>
    </location>
</feature>
<dbReference type="OMA" id="ANDQGNE"/>
<organism evidence="4">
    <name type="scientific">Harpegnathos saltator</name>
    <name type="common">Jerdon's jumping ant</name>
    <dbReference type="NCBI Taxonomy" id="610380"/>
    <lineage>
        <taxon>Eukaryota</taxon>
        <taxon>Metazoa</taxon>
        <taxon>Ecdysozoa</taxon>
        <taxon>Arthropoda</taxon>
        <taxon>Hexapoda</taxon>
        <taxon>Insecta</taxon>
        <taxon>Pterygota</taxon>
        <taxon>Neoptera</taxon>
        <taxon>Endopterygota</taxon>
        <taxon>Hymenoptera</taxon>
        <taxon>Apocrita</taxon>
        <taxon>Aculeata</taxon>
        <taxon>Formicoidea</taxon>
        <taxon>Formicidae</taxon>
        <taxon>Ponerinae</taxon>
        <taxon>Ponerini</taxon>
        <taxon>Harpegnathos</taxon>
    </lineage>
</organism>
<protein>
    <recommendedName>
        <fullName evidence="5">Pro-resilin</fullName>
    </recommendedName>
</protein>
<feature type="chain" id="PRO_5003158576" description="Pro-resilin" evidence="2">
    <location>
        <begin position="17"/>
        <end position="417"/>
    </location>
</feature>
<name>E2C4R1_HARSA</name>
<accession>E2C4R1</accession>
<evidence type="ECO:0000256" key="1">
    <source>
        <dbReference type="SAM" id="MobiDB-lite"/>
    </source>
</evidence>
<dbReference type="AlphaFoldDB" id="E2C4R1"/>